<gene>
    <name evidence="2" type="ORF">CWI84_08605</name>
</gene>
<protein>
    <submittedName>
        <fullName evidence="2">Ppx/GppA family phosphatase</fullName>
    </submittedName>
</protein>
<accession>A0A432ZQ35</accession>
<dbReference type="Proteomes" id="UP000287996">
    <property type="component" value="Unassembled WGS sequence"/>
</dbReference>
<dbReference type="InterPro" id="IPR003695">
    <property type="entry name" value="Ppx_GppA_N"/>
</dbReference>
<feature type="domain" description="Ppx/GppA phosphatase N-terminal" evidence="1">
    <location>
        <begin position="52"/>
        <end position="324"/>
    </location>
</feature>
<dbReference type="InterPro" id="IPR050273">
    <property type="entry name" value="GppA/Ppx_hydrolase"/>
</dbReference>
<evidence type="ECO:0000313" key="2">
    <source>
        <dbReference type="EMBL" id="RUO80010.1"/>
    </source>
</evidence>
<proteinExistence type="predicted"/>
<dbReference type="PANTHER" id="PTHR30005">
    <property type="entry name" value="EXOPOLYPHOSPHATASE"/>
    <property type="match status" value="1"/>
</dbReference>
<dbReference type="PANTHER" id="PTHR30005:SF0">
    <property type="entry name" value="RETROGRADE REGULATION PROTEIN 2"/>
    <property type="match status" value="1"/>
</dbReference>
<reference evidence="2 3" key="1">
    <citation type="journal article" date="2011" name="Front. Microbiol.">
        <title>Genomic signatures of strain selection and enhancement in Bacillus atrophaeus var. globigii, a historical biowarfare simulant.</title>
        <authorList>
            <person name="Gibbons H.S."/>
            <person name="Broomall S.M."/>
            <person name="McNew L.A."/>
            <person name="Daligault H."/>
            <person name="Chapman C."/>
            <person name="Bruce D."/>
            <person name="Karavis M."/>
            <person name="Krepps M."/>
            <person name="McGregor P.A."/>
            <person name="Hong C."/>
            <person name="Park K.H."/>
            <person name="Akmal A."/>
            <person name="Feldman A."/>
            <person name="Lin J.S."/>
            <person name="Chang W.E."/>
            <person name="Higgs B.W."/>
            <person name="Demirev P."/>
            <person name="Lindquist J."/>
            <person name="Liem A."/>
            <person name="Fochler E."/>
            <person name="Read T.D."/>
            <person name="Tapia R."/>
            <person name="Johnson S."/>
            <person name="Bishop-Lilly K.A."/>
            <person name="Detter C."/>
            <person name="Han C."/>
            <person name="Sozhamannan S."/>
            <person name="Rosenzweig C.N."/>
            <person name="Skowronski E.W."/>
        </authorList>
    </citation>
    <scope>NUCLEOTIDE SEQUENCE [LARGE SCALE GENOMIC DNA]</scope>
    <source>
        <strain evidence="2 3">CC-PW-9</strain>
    </source>
</reference>
<organism evidence="2 3">
    <name type="scientific">Idiomarina tyrosinivorans</name>
    <dbReference type="NCBI Taxonomy" id="1445662"/>
    <lineage>
        <taxon>Bacteria</taxon>
        <taxon>Pseudomonadati</taxon>
        <taxon>Pseudomonadota</taxon>
        <taxon>Gammaproteobacteria</taxon>
        <taxon>Alteromonadales</taxon>
        <taxon>Idiomarinaceae</taxon>
        <taxon>Idiomarina</taxon>
    </lineage>
</organism>
<keyword evidence="3" id="KW-1185">Reference proteome</keyword>
<evidence type="ECO:0000259" key="1">
    <source>
        <dbReference type="Pfam" id="PF02541"/>
    </source>
</evidence>
<name>A0A432ZQ35_9GAMM</name>
<dbReference type="Gene3D" id="3.30.420.40">
    <property type="match status" value="1"/>
</dbReference>
<dbReference type="InterPro" id="IPR043129">
    <property type="entry name" value="ATPase_NBD"/>
</dbReference>
<dbReference type="EMBL" id="PIQH01000007">
    <property type="protein sequence ID" value="RUO80010.1"/>
    <property type="molecule type" value="Genomic_DNA"/>
</dbReference>
<dbReference type="SUPFAM" id="SSF53067">
    <property type="entry name" value="Actin-like ATPase domain"/>
    <property type="match status" value="2"/>
</dbReference>
<dbReference type="Gene3D" id="3.30.420.150">
    <property type="entry name" value="Exopolyphosphatase. Domain 2"/>
    <property type="match status" value="1"/>
</dbReference>
<comment type="caution">
    <text evidence="2">The sequence shown here is derived from an EMBL/GenBank/DDBJ whole genome shotgun (WGS) entry which is preliminary data.</text>
</comment>
<sequence length="338" mass="36747">MAEAEVVKDVAAVTTITVRAQRTRHAGKFMTRYAAIDMGSNSFHLLMAERSDNDHPAKIVRRIKQKVRLAADFNEYQSHIGSDAVARASECLKQFSLALAAFKPDLILAVATAAMRQADNQTEVLTKLQRALGQPIEIISGRTEAAIIFRGVTQHLQHQENVLVMDIGGASTEVILGQPHHHASVLNSVELGCVTQQSRFFSDGRISAEAVNAAVSHAETQLAAIAGDYQHANWHTTLGASGTFRALAEMAAAENRSLIDANWVDEVIVRCIQQGHIQRLRFSGLRQDRRAVLIGGLTVLRGLIRSLGFNQISVSQGALREGLLAILCDPTPQLPQLG</sequence>
<dbReference type="GO" id="GO:0016462">
    <property type="term" value="F:pyrophosphatase activity"/>
    <property type="evidence" value="ECO:0007669"/>
    <property type="project" value="TreeGrafter"/>
</dbReference>
<evidence type="ECO:0000313" key="3">
    <source>
        <dbReference type="Proteomes" id="UP000287996"/>
    </source>
</evidence>
<dbReference type="CDD" id="cd24053">
    <property type="entry name" value="ASKHA_NBD_EcPPX-GppA-like"/>
    <property type="match status" value="1"/>
</dbReference>
<dbReference type="AlphaFoldDB" id="A0A432ZQ35"/>
<dbReference type="Pfam" id="PF02541">
    <property type="entry name" value="Ppx-GppA"/>
    <property type="match status" value="1"/>
</dbReference>